<keyword evidence="2" id="KW-1185">Reference proteome</keyword>
<dbReference type="Proteomes" id="UP000271925">
    <property type="component" value="Unassembled WGS sequence"/>
</dbReference>
<name>A0A3P1BZ19_9BACT</name>
<dbReference type="RefSeq" id="WP_124868959.1">
    <property type="nucleotide sequence ID" value="NZ_RQJO01000007.1"/>
</dbReference>
<evidence type="ECO:0000313" key="2">
    <source>
        <dbReference type="Proteomes" id="UP000271925"/>
    </source>
</evidence>
<gene>
    <name evidence="1" type="ORF">EHT25_00380</name>
</gene>
<dbReference type="EMBL" id="RQJO01000007">
    <property type="protein sequence ID" value="RRB06297.1"/>
    <property type="molecule type" value="Genomic_DNA"/>
</dbReference>
<reference evidence="1 2" key="1">
    <citation type="submission" date="2018-11" db="EMBL/GenBank/DDBJ databases">
        <authorList>
            <person name="Zhou Z."/>
            <person name="Wang G."/>
        </authorList>
    </citation>
    <scope>NUCLEOTIDE SEQUENCE [LARGE SCALE GENOMIC DNA]</scope>
    <source>
        <strain evidence="1 2">KCTC52004</strain>
    </source>
</reference>
<comment type="caution">
    <text evidence="1">The sequence shown here is derived from an EMBL/GenBank/DDBJ whole genome shotgun (WGS) entry which is preliminary data.</text>
</comment>
<evidence type="ECO:0000313" key="1">
    <source>
        <dbReference type="EMBL" id="RRB06297.1"/>
    </source>
</evidence>
<proteinExistence type="predicted"/>
<dbReference type="AlphaFoldDB" id="A0A3P1BZ19"/>
<organism evidence="1 2">
    <name type="scientific">Larkinella rosea</name>
    <dbReference type="NCBI Taxonomy" id="2025312"/>
    <lineage>
        <taxon>Bacteria</taxon>
        <taxon>Pseudomonadati</taxon>
        <taxon>Bacteroidota</taxon>
        <taxon>Cytophagia</taxon>
        <taxon>Cytophagales</taxon>
        <taxon>Spirosomataceae</taxon>
        <taxon>Larkinella</taxon>
    </lineage>
</organism>
<protein>
    <recommendedName>
        <fullName evidence="3">Peptidase S24/S26A/S26B/S26C domain-containing protein</fullName>
    </recommendedName>
</protein>
<sequence length="118" mass="13673">MTTLFQIPTNHPLQMPDTEAAFFTVRAKNMLPTLKPGWKVRAHEVPPAQWPTINNTVICVETNEGFSPIIMRLKENQLLETALLHLHPDNRNHYKWNVPLHAIRRIWQVTHIVDGLIV</sequence>
<evidence type="ECO:0008006" key="3">
    <source>
        <dbReference type="Google" id="ProtNLM"/>
    </source>
</evidence>
<accession>A0A3P1BZ19</accession>